<proteinExistence type="predicted"/>
<dbReference type="SUPFAM" id="SSF53474">
    <property type="entry name" value="alpha/beta-Hydrolases"/>
    <property type="match status" value="1"/>
</dbReference>
<dbReference type="Proteomes" id="UP001610100">
    <property type="component" value="Unassembled WGS sequence"/>
</dbReference>
<evidence type="ECO:0000256" key="1">
    <source>
        <dbReference type="SAM" id="Phobius"/>
    </source>
</evidence>
<keyword evidence="1" id="KW-0472">Membrane</keyword>
<name>A0ABW7MVH1_9FLAO</name>
<gene>
    <name evidence="3" type="ORF">V8G58_01850</name>
</gene>
<keyword evidence="4" id="KW-1185">Reference proteome</keyword>
<keyword evidence="1" id="KW-1133">Transmembrane helix</keyword>
<dbReference type="GO" id="GO:0016787">
    <property type="term" value="F:hydrolase activity"/>
    <property type="evidence" value="ECO:0007669"/>
    <property type="project" value="UniProtKB-KW"/>
</dbReference>
<keyword evidence="3" id="KW-0378">Hydrolase</keyword>
<evidence type="ECO:0000259" key="2">
    <source>
        <dbReference type="Pfam" id="PF12695"/>
    </source>
</evidence>
<organism evidence="3 4">
    <name type="scientific">Gaetbulibacter aestuarii</name>
    <dbReference type="NCBI Taxonomy" id="1502358"/>
    <lineage>
        <taxon>Bacteria</taxon>
        <taxon>Pseudomonadati</taxon>
        <taxon>Bacteroidota</taxon>
        <taxon>Flavobacteriia</taxon>
        <taxon>Flavobacteriales</taxon>
        <taxon>Flavobacteriaceae</taxon>
        <taxon>Gaetbulibacter</taxon>
    </lineage>
</organism>
<evidence type="ECO:0000313" key="3">
    <source>
        <dbReference type="EMBL" id="MFH6770660.1"/>
    </source>
</evidence>
<accession>A0ABW7MVH1</accession>
<evidence type="ECO:0000313" key="4">
    <source>
        <dbReference type="Proteomes" id="UP001610100"/>
    </source>
</evidence>
<keyword evidence="1" id="KW-0812">Transmembrane</keyword>
<comment type="caution">
    <text evidence="3">The sequence shown here is derived from an EMBL/GenBank/DDBJ whole genome shotgun (WGS) entry which is preliminary data.</text>
</comment>
<protein>
    <submittedName>
        <fullName evidence="3">Alpha/beta hydrolase</fullName>
    </submittedName>
</protein>
<dbReference type="RefSeq" id="WP_344739066.1">
    <property type="nucleotide sequence ID" value="NZ_BAABAY010000001.1"/>
</dbReference>
<dbReference type="InterPro" id="IPR029058">
    <property type="entry name" value="AB_hydrolase_fold"/>
</dbReference>
<feature type="transmembrane region" description="Helical" evidence="1">
    <location>
        <begin position="7"/>
        <end position="25"/>
    </location>
</feature>
<sequence length="245" mass="27815">MAIKPRKLFRIIWFSLVAVFFIWQYRTYQARDLPKNTFTSNHKITVTETADQIIFKPTTSTFKNEIIFFQGGLVDPEAYAPLCRNIAKQGFTCHLIKMNWRMPVWDYNKIKTLFNLPEGHYILGGHSQGGKMAAQFVYENPGVLKGLFLIGTSHPRDIDLSNRTLPTLKLYGALDGLASVPEVIENKDKLPKNTQLIELPGANHSQFGYIGKLLTDNDAAISRGKQQELTLKYLIAFFKTVENGT</sequence>
<dbReference type="InterPro" id="IPR029059">
    <property type="entry name" value="AB_hydrolase_5"/>
</dbReference>
<dbReference type="EMBL" id="JBAWKB010000001">
    <property type="protein sequence ID" value="MFH6770660.1"/>
    <property type="molecule type" value="Genomic_DNA"/>
</dbReference>
<reference evidence="3 4" key="1">
    <citation type="submission" date="2024-02" db="EMBL/GenBank/DDBJ databases">
        <title>A Gaetbulibacter species isolated from tidal flats and genomic insights of their niches.</title>
        <authorList>
            <person name="Ye Y."/>
        </authorList>
    </citation>
    <scope>NUCLEOTIDE SEQUENCE [LARGE SCALE GENOMIC DNA]</scope>
    <source>
        <strain evidence="3 4">KYW382</strain>
    </source>
</reference>
<dbReference type="Pfam" id="PF12695">
    <property type="entry name" value="Abhydrolase_5"/>
    <property type="match status" value="1"/>
</dbReference>
<feature type="domain" description="Alpha/beta hydrolase fold-5" evidence="2">
    <location>
        <begin position="66"/>
        <end position="228"/>
    </location>
</feature>
<dbReference type="Gene3D" id="3.40.50.1820">
    <property type="entry name" value="alpha/beta hydrolase"/>
    <property type="match status" value="1"/>
</dbReference>